<dbReference type="AlphaFoldDB" id="A0A4S9AWF1"/>
<feature type="compositionally biased region" description="Basic and acidic residues" evidence="1">
    <location>
        <begin position="107"/>
        <end position="117"/>
    </location>
</feature>
<evidence type="ECO:0000313" key="3">
    <source>
        <dbReference type="Proteomes" id="UP000304928"/>
    </source>
</evidence>
<reference evidence="2 3" key="1">
    <citation type="submission" date="2018-10" db="EMBL/GenBank/DDBJ databases">
        <title>Fifty Aureobasidium pullulans genomes reveal a recombining polyextremotolerant generalist.</title>
        <authorList>
            <person name="Gostincar C."/>
            <person name="Turk M."/>
            <person name="Zajc J."/>
            <person name="Gunde-Cimerman N."/>
        </authorList>
    </citation>
    <scope>NUCLEOTIDE SEQUENCE [LARGE SCALE GENOMIC DNA]</scope>
    <source>
        <strain evidence="2 3">EXF-10507</strain>
    </source>
</reference>
<evidence type="ECO:0000313" key="2">
    <source>
        <dbReference type="EMBL" id="THW84146.1"/>
    </source>
</evidence>
<feature type="region of interest" description="Disordered" evidence="1">
    <location>
        <begin position="97"/>
        <end position="117"/>
    </location>
</feature>
<evidence type="ECO:0000256" key="1">
    <source>
        <dbReference type="SAM" id="MobiDB-lite"/>
    </source>
</evidence>
<accession>A0A4S9AWF1</accession>
<organism evidence="2 3">
    <name type="scientific">Aureobasidium pullulans</name>
    <name type="common">Black yeast</name>
    <name type="synonym">Pullularia pullulans</name>
    <dbReference type="NCBI Taxonomy" id="5580"/>
    <lineage>
        <taxon>Eukaryota</taxon>
        <taxon>Fungi</taxon>
        <taxon>Dikarya</taxon>
        <taxon>Ascomycota</taxon>
        <taxon>Pezizomycotina</taxon>
        <taxon>Dothideomycetes</taxon>
        <taxon>Dothideomycetidae</taxon>
        <taxon>Dothideales</taxon>
        <taxon>Saccotheciaceae</taxon>
        <taxon>Aureobasidium</taxon>
    </lineage>
</organism>
<dbReference type="Proteomes" id="UP000304928">
    <property type="component" value="Unassembled WGS sequence"/>
</dbReference>
<name>A0A4S9AWF1_AURPU</name>
<comment type="caution">
    <text evidence="2">The sequence shown here is derived from an EMBL/GenBank/DDBJ whole genome shotgun (WGS) entry which is preliminary data.</text>
</comment>
<gene>
    <name evidence="2" type="ORF">D6D15_09074</name>
</gene>
<protein>
    <submittedName>
        <fullName evidence="2">Uncharacterized protein</fullName>
    </submittedName>
</protein>
<sequence>MTRNGTGPASASRKLSGDGDVGIYQTPATWLWLAVLHKVNVGTVTTRRLYRLTSSNEREAVTVSGESSEYGDVETCRMPGWLSQYEKGTREMIRASMSSTGNSGVWRGDESNESTHGRTKVEFPSILPAPSLLQHQTHCLLYLGPSPTTICELVTTPDR</sequence>
<dbReference type="EMBL" id="QZAR01000239">
    <property type="protein sequence ID" value="THW84146.1"/>
    <property type="molecule type" value="Genomic_DNA"/>
</dbReference>
<proteinExistence type="predicted"/>